<feature type="repeat" description="TPR" evidence="1">
    <location>
        <begin position="188"/>
        <end position="221"/>
    </location>
</feature>
<evidence type="ECO:0000259" key="4">
    <source>
        <dbReference type="Pfam" id="PF20239"/>
    </source>
</evidence>
<comment type="similarity">
    <text evidence="2">Belongs to the sigma-70 factor family. ECF subfamily.</text>
</comment>
<keyword evidence="2" id="KW-0731">Sigma factor</keyword>
<dbReference type="Gene3D" id="1.25.40.10">
    <property type="entry name" value="Tetratricopeptide repeat domain"/>
    <property type="match status" value="1"/>
</dbReference>
<dbReference type="EMBL" id="FNNO01000002">
    <property type="protein sequence ID" value="SDW39440.1"/>
    <property type="molecule type" value="Genomic_DNA"/>
</dbReference>
<keyword evidence="1" id="KW-0802">TPR repeat</keyword>
<gene>
    <name evidence="5" type="ORF">SAMN05444410_102196</name>
</gene>
<keyword evidence="2" id="KW-0804">Transcription</keyword>
<dbReference type="PROSITE" id="PS50005">
    <property type="entry name" value="TPR"/>
    <property type="match status" value="1"/>
</dbReference>
<name>A0A8X8IA37_9BACT</name>
<dbReference type="Proteomes" id="UP000198711">
    <property type="component" value="Unassembled WGS sequence"/>
</dbReference>
<dbReference type="PANTHER" id="PTHR47756:SF2">
    <property type="entry name" value="BLL6612 PROTEIN"/>
    <property type="match status" value="1"/>
</dbReference>
<comment type="caution">
    <text evidence="5">The sequence shown here is derived from an EMBL/GenBank/DDBJ whole genome shotgun (WGS) entry which is preliminary data.</text>
</comment>
<dbReference type="InterPro" id="IPR000838">
    <property type="entry name" value="RNA_pol_sigma70_ECF_CS"/>
</dbReference>
<dbReference type="SUPFAM" id="SSF88946">
    <property type="entry name" value="Sigma2 domain of RNA polymerase sigma factors"/>
    <property type="match status" value="1"/>
</dbReference>
<evidence type="ECO:0000313" key="6">
    <source>
        <dbReference type="Proteomes" id="UP000198711"/>
    </source>
</evidence>
<sequence length="235" mass="26766">MVSILTRVFGTEHLELAEDVVQQTFIDAIHVWKLKGIPDNPSAWLFRVAKNKAIDSIRRNKYAVQFDFSDSRLTAEGEIILLPQQDRSKWDAKRIELGNAYMNEAAFGSVITPYHIEAAIAYEHCTTPNFEQTNWQRILELYEWLCRVAYSPIAALNKTVAILQVYGPQQALEAFNDLAPEKAIQSYYLYHSLLGELYAQLGRKNEAQQSFTKAIQLTGSEAEKKVLRNKIAALI</sequence>
<keyword evidence="2" id="KW-0238">DNA-binding</keyword>
<dbReference type="InterPro" id="IPR011990">
    <property type="entry name" value="TPR-like_helical_dom_sf"/>
</dbReference>
<dbReference type="AlphaFoldDB" id="A0A8X8IA37"/>
<dbReference type="InterPro" id="IPR019734">
    <property type="entry name" value="TPR_rpt"/>
</dbReference>
<dbReference type="InterPro" id="IPR046531">
    <property type="entry name" value="DUF6596"/>
</dbReference>
<reference evidence="5 6" key="1">
    <citation type="submission" date="2016-10" db="EMBL/GenBank/DDBJ databases">
        <authorList>
            <person name="Varghese N."/>
            <person name="Submissions S."/>
        </authorList>
    </citation>
    <scope>NUCLEOTIDE SEQUENCE [LARGE SCALE GENOMIC DNA]</scope>
    <source>
        <strain evidence="5 6">DSM 25353</strain>
    </source>
</reference>
<dbReference type="GO" id="GO:0016987">
    <property type="term" value="F:sigma factor activity"/>
    <property type="evidence" value="ECO:0007669"/>
    <property type="project" value="UniProtKB-KW"/>
</dbReference>
<dbReference type="InterPro" id="IPR007627">
    <property type="entry name" value="RNA_pol_sigma70_r2"/>
</dbReference>
<evidence type="ECO:0000256" key="2">
    <source>
        <dbReference type="RuleBase" id="RU000716"/>
    </source>
</evidence>
<dbReference type="Pfam" id="PF20239">
    <property type="entry name" value="DUF6596"/>
    <property type="match status" value="1"/>
</dbReference>
<proteinExistence type="inferred from homology"/>
<dbReference type="PANTHER" id="PTHR47756">
    <property type="entry name" value="BLL6612 PROTEIN-RELATED"/>
    <property type="match status" value="1"/>
</dbReference>
<evidence type="ECO:0000256" key="1">
    <source>
        <dbReference type="PROSITE-ProRule" id="PRU00339"/>
    </source>
</evidence>
<accession>A0A8X8IA37</accession>
<feature type="domain" description="DUF6596" evidence="4">
    <location>
        <begin position="70"/>
        <end position="106"/>
    </location>
</feature>
<evidence type="ECO:0000313" key="5">
    <source>
        <dbReference type="EMBL" id="SDW39440.1"/>
    </source>
</evidence>
<dbReference type="Gene3D" id="1.10.1740.10">
    <property type="match status" value="1"/>
</dbReference>
<feature type="domain" description="RNA polymerase sigma-70 region 2" evidence="3">
    <location>
        <begin position="3"/>
        <end position="61"/>
    </location>
</feature>
<keyword evidence="6" id="KW-1185">Reference proteome</keyword>
<protein>
    <recommendedName>
        <fullName evidence="2">RNA polymerase sigma factor</fullName>
    </recommendedName>
</protein>
<keyword evidence="2" id="KW-0805">Transcription regulation</keyword>
<dbReference type="PROSITE" id="PS01063">
    <property type="entry name" value="SIGMA70_ECF"/>
    <property type="match status" value="1"/>
</dbReference>
<dbReference type="GO" id="GO:0003677">
    <property type="term" value="F:DNA binding"/>
    <property type="evidence" value="ECO:0007669"/>
    <property type="project" value="UniProtKB-KW"/>
</dbReference>
<dbReference type="Pfam" id="PF04542">
    <property type="entry name" value="Sigma70_r2"/>
    <property type="match status" value="1"/>
</dbReference>
<organism evidence="5 6">
    <name type="scientific">Hydrobacter penzbergensis</name>
    <dbReference type="NCBI Taxonomy" id="1235997"/>
    <lineage>
        <taxon>Bacteria</taxon>
        <taxon>Pseudomonadati</taxon>
        <taxon>Bacteroidota</taxon>
        <taxon>Chitinophagia</taxon>
        <taxon>Chitinophagales</taxon>
        <taxon>Chitinophagaceae</taxon>
        <taxon>Hydrobacter</taxon>
    </lineage>
</organism>
<dbReference type="GO" id="GO:0006352">
    <property type="term" value="P:DNA-templated transcription initiation"/>
    <property type="evidence" value="ECO:0007669"/>
    <property type="project" value="InterPro"/>
</dbReference>
<evidence type="ECO:0000259" key="3">
    <source>
        <dbReference type="Pfam" id="PF04542"/>
    </source>
</evidence>
<dbReference type="InterPro" id="IPR013325">
    <property type="entry name" value="RNA_pol_sigma_r2"/>
</dbReference>